<comment type="caution">
    <text evidence="7">The sequence shown here is derived from an EMBL/GenBank/DDBJ whole genome shotgun (WGS) entry which is preliminary data.</text>
</comment>
<feature type="domain" description="Rubrerythrin diiron-binding" evidence="6">
    <location>
        <begin position="21"/>
        <end position="154"/>
    </location>
</feature>
<evidence type="ECO:0000256" key="5">
    <source>
        <dbReference type="SAM" id="Phobius"/>
    </source>
</evidence>
<evidence type="ECO:0000256" key="2">
    <source>
        <dbReference type="ARBA" id="ARBA00022692"/>
    </source>
</evidence>
<reference evidence="7 8" key="1">
    <citation type="submission" date="2016-12" db="EMBL/GenBank/DDBJ databases">
        <title>Comparative genomics of Bartonella apis.</title>
        <authorList>
            <person name="Engel P."/>
        </authorList>
    </citation>
    <scope>NUCLEOTIDE SEQUENCE [LARGE SCALE GENOMIC DNA]</scope>
    <source>
        <strain evidence="7 8">PEB0149</strain>
    </source>
</reference>
<dbReference type="CDD" id="cd01045">
    <property type="entry name" value="Ferritin_like_AB"/>
    <property type="match status" value="1"/>
</dbReference>
<dbReference type="PANTHER" id="PTHR33531:SF10">
    <property type="entry name" value="BLR7895 PROTEIN"/>
    <property type="match status" value="1"/>
</dbReference>
<dbReference type="GO" id="GO:0012505">
    <property type="term" value="C:endomembrane system"/>
    <property type="evidence" value="ECO:0007669"/>
    <property type="project" value="UniProtKB-SubCell"/>
</dbReference>
<dbReference type="InterPro" id="IPR008217">
    <property type="entry name" value="Ccc1_fam"/>
</dbReference>
<evidence type="ECO:0000259" key="6">
    <source>
        <dbReference type="Pfam" id="PF02915"/>
    </source>
</evidence>
<dbReference type="CDD" id="cd02437">
    <property type="entry name" value="CCC1_like_1"/>
    <property type="match status" value="1"/>
</dbReference>
<dbReference type="InterPro" id="IPR009078">
    <property type="entry name" value="Ferritin-like_SF"/>
</dbReference>
<dbReference type="NCBIfam" id="NF045676">
    <property type="entry name" value="FeExpMbfA"/>
    <property type="match status" value="1"/>
</dbReference>
<dbReference type="PIRSF" id="PIRSF035918">
    <property type="entry name" value="UCP035918_rubreryth_DUF125"/>
    <property type="match status" value="1"/>
</dbReference>
<keyword evidence="2 5" id="KW-0812">Transmembrane</keyword>
<dbReference type="GeneID" id="92991253"/>
<dbReference type="InterPro" id="IPR017040">
    <property type="entry name" value="UCP035918_rubreryth/DUF125"/>
</dbReference>
<keyword evidence="8" id="KW-1185">Reference proteome</keyword>
<dbReference type="Proteomes" id="UP000187344">
    <property type="component" value="Unassembled WGS sequence"/>
</dbReference>
<evidence type="ECO:0000256" key="4">
    <source>
        <dbReference type="ARBA" id="ARBA00023136"/>
    </source>
</evidence>
<dbReference type="SUPFAM" id="SSF47240">
    <property type="entry name" value="Ferritin-like"/>
    <property type="match status" value="1"/>
</dbReference>
<proteinExistence type="predicted"/>
<dbReference type="PANTHER" id="PTHR33531">
    <property type="entry name" value="RUBRERYTHRIN SUBFAMILY"/>
    <property type="match status" value="1"/>
</dbReference>
<protein>
    <submittedName>
        <fullName evidence="7">Rubrerythrin</fullName>
    </submittedName>
</protein>
<gene>
    <name evidence="7" type="ORF">PEB0149_015840</name>
</gene>
<comment type="subcellular location">
    <subcellularLocation>
        <location evidence="1">Endomembrane system</location>
        <topology evidence="1">Multi-pass membrane protein</topology>
    </subcellularLocation>
</comment>
<keyword evidence="3 5" id="KW-1133">Transmembrane helix</keyword>
<dbReference type="Pfam" id="PF02915">
    <property type="entry name" value="Rubrerythrin"/>
    <property type="match status" value="1"/>
</dbReference>
<sequence length="328" mass="36361">MFSKLFASSYRKPFSSLSEKEILALAISSEEDDERIYLNYADGLRDEFPATAKIFEKMADEEHSHRDRLIKIFEKRFGKMIPLIRREHVSGFYDRKPDWLVRPLGIDKVRDSVAQMEDQSARFYEQAADHAKDAEIRKLLGDLALEEKHHEDVAIELEKKYTPKSVADQERAKERKQTLLTWIQPGLAGLMDGSVSTLAPIFAAAFATGDTRQTFLVGLSASLGAGISMGFTEAAHDDGKLSGRGSPIKRGIANGVMTSLGGLGHALPFLIPDFHIAIAIAFAVVFFELWAIAWIQNKFMETPFWRAALQVVVGGALVFATGILIGSA</sequence>
<dbReference type="InterPro" id="IPR003251">
    <property type="entry name" value="Rr_diiron-bd_dom"/>
</dbReference>
<dbReference type="OrthoDB" id="32301at2"/>
<evidence type="ECO:0000256" key="3">
    <source>
        <dbReference type="ARBA" id="ARBA00022989"/>
    </source>
</evidence>
<dbReference type="RefSeq" id="WP_075869286.1">
    <property type="nucleotide sequence ID" value="NZ_CAMKXQ010000013.1"/>
</dbReference>
<accession>A0A1R0FB49</accession>
<dbReference type="Pfam" id="PF01988">
    <property type="entry name" value="VIT1"/>
    <property type="match status" value="1"/>
</dbReference>
<dbReference type="GO" id="GO:0016491">
    <property type="term" value="F:oxidoreductase activity"/>
    <property type="evidence" value="ECO:0007669"/>
    <property type="project" value="InterPro"/>
</dbReference>
<name>A0A1R0FB49_9HYPH</name>
<dbReference type="EMBL" id="LXYT01000001">
    <property type="protein sequence ID" value="OLY44119.1"/>
    <property type="molecule type" value="Genomic_DNA"/>
</dbReference>
<evidence type="ECO:0000256" key="1">
    <source>
        <dbReference type="ARBA" id="ARBA00004127"/>
    </source>
</evidence>
<keyword evidence="4 5" id="KW-0472">Membrane</keyword>
<dbReference type="AlphaFoldDB" id="A0A1R0FB49"/>
<feature type="transmembrane region" description="Helical" evidence="5">
    <location>
        <begin position="307"/>
        <end position="326"/>
    </location>
</feature>
<feature type="transmembrane region" description="Helical" evidence="5">
    <location>
        <begin position="276"/>
        <end position="295"/>
    </location>
</feature>
<evidence type="ECO:0000313" key="7">
    <source>
        <dbReference type="EMBL" id="OLY44119.1"/>
    </source>
</evidence>
<dbReference type="InterPro" id="IPR012347">
    <property type="entry name" value="Ferritin-like"/>
</dbReference>
<dbReference type="Gene3D" id="1.20.1260.10">
    <property type="match status" value="1"/>
</dbReference>
<dbReference type="GO" id="GO:0030026">
    <property type="term" value="P:intracellular manganese ion homeostasis"/>
    <property type="evidence" value="ECO:0007669"/>
    <property type="project" value="InterPro"/>
</dbReference>
<organism evidence="7 8">
    <name type="scientific">Bartonella apis</name>
    <dbReference type="NCBI Taxonomy" id="1686310"/>
    <lineage>
        <taxon>Bacteria</taxon>
        <taxon>Pseudomonadati</taxon>
        <taxon>Pseudomonadota</taxon>
        <taxon>Alphaproteobacteria</taxon>
        <taxon>Hyphomicrobiales</taxon>
        <taxon>Bartonellaceae</taxon>
        <taxon>Bartonella</taxon>
    </lineage>
</organism>
<evidence type="ECO:0000313" key="8">
    <source>
        <dbReference type="Proteomes" id="UP000187344"/>
    </source>
</evidence>
<dbReference type="GO" id="GO:0046872">
    <property type="term" value="F:metal ion binding"/>
    <property type="evidence" value="ECO:0007669"/>
    <property type="project" value="InterPro"/>
</dbReference>
<dbReference type="GO" id="GO:0005384">
    <property type="term" value="F:manganese ion transmembrane transporter activity"/>
    <property type="evidence" value="ECO:0007669"/>
    <property type="project" value="InterPro"/>
</dbReference>